<evidence type="ECO:0000256" key="2">
    <source>
        <dbReference type="ARBA" id="ARBA00022475"/>
    </source>
</evidence>
<accession>A0ABN2RUY1</accession>
<evidence type="ECO:0000256" key="5">
    <source>
        <dbReference type="ARBA" id="ARBA00023136"/>
    </source>
</evidence>
<comment type="caution">
    <text evidence="9">The sequence shown here is derived from an EMBL/GenBank/DDBJ whole genome shotgun (WGS) entry which is preliminary data.</text>
</comment>
<feature type="transmembrane region" description="Helical" evidence="7">
    <location>
        <begin position="422"/>
        <end position="439"/>
    </location>
</feature>
<name>A0ABN2RUY1_9MICO</name>
<evidence type="ECO:0000256" key="4">
    <source>
        <dbReference type="ARBA" id="ARBA00022989"/>
    </source>
</evidence>
<feature type="domain" description="Integral membrane bound transporter" evidence="8">
    <location>
        <begin position="431"/>
        <end position="558"/>
    </location>
</feature>
<feature type="transmembrane region" description="Helical" evidence="7">
    <location>
        <begin position="145"/>
        <end position="162"/>
    </location>
</feature>
<organism evidence="9 10">
    <name type="scientific">Terrabacter lapilli</name>
    <dbReference type="NCBI Taxonomy" id="436231"/>
    <lineage>
        <taxon>Bacteria</taxon>
        <taxon>Bacillati</taxon>
        <taxon>Actinomycetota</taxon>
        <taxon>Actinomycetes</taxon>
        <taxon>Micrococcales</taxon>
        <taxon>Intrasporangiaceae</taxon>
        <taxon>Terrabacter</taxon>
    </lineage>
</organism>
<evidence type="ECO:0000256" key="1">
    <source>
        <dbReference type="ARBA" id="ARBA00004651"/>
    </source>
</evidence>
<feature type="transmembrane region" description="Helical" evidence="7">
    <location>
        <begin position="168"/>
        <end position="191"/>
    </location>
</feature>
<sequence length="737" mass="78135">MHPSTAEGWSRVLPQLGAGRVRTGLRDARDRLVASDPGLFRLRRGLNAVLAVGTTVVVELAFARALGAPATLAVLLGAIVAMLVSTSVSEPSRATTLTTMAGVPLAAGLGATLGVVTSRQHWLGLATFVVISFVAVWVRRFGPRWFTYGFLAWQGFFFALFLHPPLVALPFMLGAVVVASAWVGLLLLTVLRDNPRVRLRRTVEALRARARAGIAAMLDVLNEPDAPGPQRRLRTQLVQLSEIALLMDGQLADPRAVPAGLRRGQVRRWTVDLEIAMDEAAAAVVDLARHKPDLPEGLVRDIGDLLRSLGWGAGHEAHRRVATLEAQVTTHTPAIRRLTWSAADLLRLVEQWDAGHLDDPVAHRANAEDLLDRTAADADFEPVVTLFAGNLPGSAVVASSLLEDQAGRRWSSTRLQLTTRQAVQAATAAALAIVVGEVISPQRYYWAVITAFIAFTGASNTGETLRRSVARVAGTMAGLVGAIGLAHLTTGHPPAALAVLFASIFLAFYVQQLSYAAMIFFITLLLGQMYTLLNTFTDAVLVLRLEETAAGAVIGVAVSVLVLPTGTRATARAARSGFLHRLADLLDGCAEHLRLEHGADLLALTVELDSWGRQVVNTYRAVARGGLVGVDRGRLRHRLSVLGACGSHARALAAMLTSSEIASPELSTACGELAAQSRSLAEIGSLPAPAKPAAAVVQARERVSSSVAALADADPRTGSASIHIGRLADALTLLATP</sequence>
<keyword evidence="5 7" id="KW-0472">Membrane</keyword>
<proteinExistence type="inferred from homology"/>
<comment type="similarity">
    <text evidence="6">Belongs to the YccS/YhfK family.</text>
</comment>
<gene>
    <name evidence="9" type="ORF">GCM10009817_14400</name>
</gene>
<feature type="transmembrane region" description="Helical" evidence="7">
    <location>
        <begin position="469"/>
        <end position="488"/>
    </location>
</feature>
<keyword evidence="2" id="KW-1003">Cell membrane</keyword>
<dbReference type="EMBL" id="BAAAPU010000004">
    <property type="protein sequence ID" value="GAA1975278.1"/>
    <property type="molecule type" value="Genomic_DNA"/>
</dbReference>
<dbReference type="PANTHER" id="PTHR30509:SF9">
    <property type="entry name" value="MULTIDRUG RESISTANCE PROTEIN MDTO"/>
    <property type="match status" value="1"/>
</dbReference>
<feature type="transmembrane region" description="Helical" evidence="7">
    <location>
        <begin position="548"/>
        <end position="566"/>
    </location>
</feature>
<evidence type="ECO:0000313" key="9">
    <source>
        <dbReference type="EMBL" id="GAA1975278.1"/>
    </source>
</evidence>
<keyword evidence="10" id="KW-1185">Reference proteome</keyword>
<dbReference type="PANTHER" id="PTHR30509">
    <property type="entry name" value="P-HYDROXYBENZOIC ACID EFFLUX PUMP SUBUNIT-RELATED"/>
    <property type="match status" value="1"/>
</dbReference>
<protein>
    <submittedName>
        <fullName evidence="9">FUSC family protein</fullName>
    </submittedName>
</protein>
<evidence type="ECO:0000313" key="10">
    <source>
        <dbReference type="Proteomes" id="UP001500013"/>
    </source>
</evidence>
<feature type="transmembrane region" description="Helical" evidence="7">
    <location>
        <begin position="68"/>
        <end position="85"/>
    </location>
</feature>
<dbReference type="InterPro" id="IPR049453">
    <property type="entry name" value="Memb_transporter_dom"/>
</dbReference>
<dbReference type="Pfam" id="PF13515">
    <property type="entry name" value="FUSC_2"/>
    <property type="match status" value="1"/>
</dbReference>
<evidence type="ECO:0000259" key="8">
    <source>
        <dbReference type="Pfam" id="PF13515"/>
    </source>
</evidence>
<dbReference type="Proteomes" id="UP001500013">
    <property type="component" value="Unassembled WGS sequence"/>
</dbReference>
<feature type="transmembrane region" description="Helical" evidence="7">
    <location>
        <begin position="97"/>
        <end position="116"/>
    </location>
</feature>
<evidence type="ECO:0000256" key="6">
    <source>
        <dbReference type="ARBA" id="ARBA00043993"/>
    </source>
</evidence>
<feature type="transmembrane region" description="Helical" evidence="7">
    <location>
        <begin position="122"/>
        <end position="138"/>
    </location>
</feature>
<reference evidence="9 10" key="1">
    <citation type="journal article" date="2019" name="Int. J. Syst. Evol. Microbiol.">
        <title>The Global Catalogue of Microorganisms (GCM) 10K type strain sequencing project: providing services to taxonomists for standard genome sequencing and annotation.</title>
        <authorList>
            <consortium name="The Broad Institute Genomics Platform"/>
            <consortium name="The Broad Institute Genome Sequencing Center for Infectious Disease"/>
            <person name="Wu L."/>
            <person name="Ma J."/>
        </authorList>
    </citation>
    <scope>NUCLEOTIDE SEQUENCE [LARGE SCALE GENOMIC DNA]</scope>
    <source>
        <strain evidence="9 10">JCM 15628</strain>
    </source>
</reference>
<feature type="transmembrane region" description="Helical" evidence="7">
    <location>
        <begin position="445"/>
        <end position="462"/>
    </location>
</feature>
<evidence type="ECO:0000256" key="7">
    <source>
        <dbReference type="SAM" id="Phobius"/>
    </source>
</evidence>
<evidence type="ECO:0000256" key="3">
    <source>
        <dbReference type="ARBA" id="ARBA00022692"/>
    </source>
</evidence>
<keyword evidence="4 7" id="KW-1133">Transmembrane helix</keyword>
<dbReference type="RefSeq" id="WP_344059912.1">
    <property type="nucleotide sequence ID" value="NZ_BAAAPU010000004.1"/>
</dbReference>
<keyword evidence="3 7" id="KW-0812">Transmembrane</keyword>
<comment type="subcellular location">
    <subcellularLocation>
        <location evidence="1">Cell membrane</location>
        <topology evidence="1">Multi-pass membrane protein</topology>
    </subcellularLocation>
</comment>